<name>A0A2U2XAP7_9FLAO</name>
<proteinExistence type="predicted"/>
<protein>
    <submittedName>
        <fullName evidence="1">Uncharacterized protein</fullName>
    </submittedName>
</protein>
<gene>
    <name evidence="1" type="ORF">DIT68_12075</name>
</gene>
<accession>A0A2U2XAP7</accession>
<reference evidence="1 2" key="2">
    <citation type="submission" date="2018-05" db="EMBL/GenBank/DDBJ databases">
        <authorList>
            <person name="Lanie J.A."/>
            <person name="Ng W.-L."/>
            <person name="Kazmierczak K.M."/>
            <person name="Andrzejewski T.M."/>
            <person name="Davidsen T.M."/>
            <person name="Wayne K.J."/>
            <person name="Tettelin H."/>
            <person name="Glass J.I."/>
            <person name="Rusch D."/>
            <person name="Podicherti R."/>
            <person name="Tsui H.-C.T."/>
            <person name="Winkler M.E."/>
        </authorList>
    </citation>
    <scope>NUCLEOTIDE SEQUENCE [LARGE SCALE GENOMIC DNA]</scope>
    <source>
        <strain evidence="1 2">C305</strain>
    </source>
</reference>
<keyword evidence="2" id="KW-1185">Reference proteome</keyword>
<dbReference type="OrthoDB" id="1466404at2"/>
<evidence type="ECO:0000313" key="1">
    <source>
        <dbReference type="EMBL" id="PWH84875.1"/>
    </source>
</evidence>
<evidence type="ECO:0000313" key="2">
    <source>
        <dbReference type="Proteomes" id="UP000245370"/>
    </source>
</evidence>
<comment type="caution">
    <text evidence="1">The sequence shown here is derived from an EMBL/GenBank/DDBJ whole genome shotgun (WGS) entry which is preliminary data.</text>
</comment>
<dbReference type="AlphaFoldDB" id="A0A2U2XAP7"/>
<reference evidence="1 2" key="1">
    <citation type="submission" date="2018-05" db="EMBL/GenBank/DDBJ databases">
        <title>Brumimicrobium oceani sp. nov., isolated from coastal sediment.</title>
        <authorList>
            <person name="Kou Y."/>
        </authorList>
    </citation>
    <scope>NUCLEOTIDE SEQUENCE [LARGE SCALE GENOMIC DNA]</scope>
    <source>
        <strain evidence="1 2">C305</strain>
    </source>
</reference>
<dbReference type="EMBL" id="QFRJ01000010">
    <property type="protein sequence ID" value="PWH84875.1"/>
    <property type="molecule type" value="Genomic_DNA"/>
</dbReference>
<organism evidence="1 2">
    <name type="scientific">Brumimicrobium oceani</name>
    <dbReference type="NCBI Taxonomy" id="2100725"/>
    <lineage>
        <taxon>Bacteria</taxon>
        <taxon>Pseudomonadati</taxon>
        <taxon>Bacteroidota</taxon>
        <taxon>Flavobacteriia</taxon>
        <taxon>Flavobacteriales</taxon>
        <taxon>Crocinitomicaceae</taxon>
        <taxon>Brumimicrobium</taxon>
    </lineage>
</organism>
<dbReference type="Proteomes" id="UP000245370">
    <property type="component" value="Unassembled WGS sequence"/>
</dbReference>
<dbReference type="RefSeq" id="WP_109360068.1">
    <property type="nucleotide sequence ID" value="NZ_QFRJ01000010.1"/>
</dbReference>
<sequence length="333" mass="38731">MKLYAKYLLIFSLALLFSCSEEEVILEKVQVDPPLTSQLVNWSVMNKDGWKNMSFPTWFSKALIDSNNIENIRIGFTNFNFTDSIISITDTMPNRTIEINFDQKGSVIKVTMVEFIDGIQLAQHIFSYQSTTDSLGYSAPAVSSNVKYRQKSMASFLNTIQELQQYQRLVLEESDEKLLKFVDKSSKKGINHYFILDSANWNVSYIDFQFKPEGKHVFYYGSPKDYTSSFSLENLVEKSKKETREYYPSKVLKRQEFHTNDFITKRWFNYDLDGVLTGFNDSLISASDEFLHSDIGIIKYQENLPKEINFYSAEDTLRKTPIKRIGFEYSITK</sequence>
<dbReference type="PROSITE" id="PS51257">
    <property type="entry name" value="PROKAR_LIPOPROTEIN"/>
    <property type="match status" value="1"/>
</dbReference>